<name>A0A0W0Z616_9GAMM</name>
<dbReference type="EMBL" id="LNYW01000019">
    <property type="protein sequence ID" value="KTD64150.1"/>
    <property type="molecule type" value="Genomic_DNA"/>
</dbReference>
<gene>
    <name evidence="1" type="ORF">Lsha_0581</name>
</gene>
<accession>A0A0W0Z616</accession>
<evidence type="ECO:0000313" key="1">
    <source>
        <dbReference type="EMBL" id="KTD64150.1"/>
    </source>
</evidence>
<dbReference type="PATRIC" id="fig|1122169.6.peg.670"/>
<sequence>MGKEKDFRMGAVMDTREHTEIGDGLRLDNIENNPYLRIDEAGVLHVRLQRFGENNLPEPMALELSAGEIIAMAGDYFTQADWTMVLDLPKCERFNSAIDLGKFLIHQPVKQEEEDALITAYNNLAAPDVSRKEIDRIYAINDARYIPFSDTLNFYVQQIMFYLRVKDYGEMLNRNQTHFTPWSVRVYVLGHSIALRYARLSYELKQWAADSNYQSDNPDLANIKASFAQKNQTLSKDDLIELAHRYHAQAYSMELFTYHYYTDHFAAGHMSMVGDLRRIMKERFGVWGSILVNNLHDEINRVGVFCVKPYDPTPDKTEAPSRSRGDGKFDSCLNQFNKKECVAGITASMSDVNDVLYGSAIPAQKNFGGLEHMPDVDYNSRQHEPLLVLSKGKIFYRNHLSRINIISPTEYEALRDNPKEHGYSELTSKWGAFKLVAKLRVLPFFYEGVVQPLSEEQRAAIVLDEKQRSPDRRPIPAPDCVPETESTVLDWGTSSPVWRTQKDRLDAMDGLKKHGVFKFKHRDPVDEELDAVPEPLVLSPSS</sequence>
<evidence type="ECO:0000313" key="2">
    <source>
        <dbReference type="Proteomes" id="UP000054600"/>
    </source>
</evidence>
<protein>
    <submittedName>
        <fullName evidence="1">Dot/Icm secretion system substrate</fullName>
    </submittedName>
</protein>
<reference evidence="1 2" key="1">
    <citation type="submission" date="2015-11" db="EMBL/GenBank/DDBJ databases">
        <title>Genomic analysis of 38 Legionella species identifies large and diverse effector repertoires.</title>
        <authorList>
            <person name="Burstein D."/>
            <person name="Amaro F."/>
            <person name="Zusman T."/>
            <person name="Lifshitz Z."/>
            <person name="Cohen O."/>
            <person name="Gilbert J.A."/>
            <person name="Pupko T."/>
            <person name="Shuman H.A."/>
            <person name="Segal G."/>
        </authorList>
    </citation>
    <scope>NUCLEOTIDE SEQUENCE [LARGE SCALE GENOMIC DNA]</scope>
    <source>
        <strain evidence="1 2">ATCC 49655</strain>
    </source>
</reference>
<comment type="caution">
    <text evidence="1">The sequence shown here is derived from an EMBL/GenBank/DDBJ whole genome shotgun (WGS) entry which is preliminary data.</text>
</comment>
<dbReference type="eggNOG" id="ENOG5031DNM">
    <property type="taxonomic scope" value="Bacteria"/>
</dbReference>
<keyword evidence="2" id="KW-1185">Reference proteome</keyword>
<dbReference type="Proteomes" id="UP000054600">
    <property type="component" value="Unassembled WGS sequence"/>
</dbReference>
<proteinExistence type="predicted"/>
<dbReference type="AlphaFoldDB" id="A0A0W0Z616"/>
<organism evidence="1 2">
    <name type="scientific">Legionella shakespearei DSM 23087</name>
    <dbReference type="NCBI Taxonomy" id="1122169"/>
    <lineage>
        <taxon>Bacteria</taxon>
        <taxon>Pseudomonadati</taxon>
        <taxon>Pseudomonadota</taxon>
        <taxon>Gammaproteobacteria</taxon>
        <taxon>Legionellales</taxon>
        <taxon>Legionellaceae</taxon>
        <taxon>Legionella</taxon>
    </lineage>
</organism>
<dbReference type="STRING" id="1122169.Lsha_0581"/>